<evidence type="ECO:0000313" key="3">
    <source>
        <dbReference type="EMBL" id="MBW0466445.1"/>
    </source>
</evidence>
<dbReference type="Proteomes" id="UP000765509">
    <property type="component" value="Unassembled WGS sequence"/>
</dbReference>
<gene>
    <name evidence="3" type="ORF">O181_006160</name>
</gene>
<keyword evidence="4" id="KW-1185">Reference proteome</keyword>
<sequence>MWWLRITCFERRAKAPTNDMFPGVAAPIRTKQRTSKLLSQENKMVLSLVSGSSSLFPAIRRSLLGAYSTSAKSKPHSKQHANLKTNASASEVTPPKEASQNSSDDRVLLGEVKAKVLEILEKEGPVSRRKIYDDHLSKMFRLSPFTPNPPPRPLWMRSQYSPEEERVYLTMSKFKRRLIRGLVKDGSVAVMTVAKIKRLIEEIDETEKREDILIRKTKMERAVASETDKTFVWILEHWVTLLKQQAVNKALNQAAITGRPVASRFKRA</sequence>
<accession>A0A9Q3BJU1</accession>
<proteinExistence type="predicted"/>
<evidence type="ECO:0000256" key="2">
    <source>
        <dbReference type="SAM" id="MobiDB-lite"/>
    </source>
</evidence>
<dbReference type="OrthoDB" id="2505803at2759"/>
<protein>
    <submittedName>
        <fullName evidence="3">Uncharacterized protein</fullName>
    </submittedName>
</protein>
<dbReference type="EMBL" id="AVOT02001301">
    <property type="protein sequence ID" value="MBW0466445.1"/>
    <property type="molecule type" value="Genomic_DNA"/>
</dbReference>
<dbReference type="AlphaFoldDB" id="A0A9Q3BJU1"/>
<name>A0A9Q3BJU1_9BASI</name>
<feature type="compositionally biased region" description="Polar residues" evidence="2">
    <location>
        <begin position="82"/>
        <end position="91"/>
    </location>
</feature>
<evidence type="ECO:0000313" key="4">
    <source>
        <dbReference type="Proteomes" id="UP000765509"/>
    </source>
</evidence>
<feature type="coiled-coil region" evidence="1">
    <location>
        <begin position="189"/>
        <end position="216"/>
    </location>
</feature>
<reference evidence="3" key="1">
    <citation type="submission" date="2021-03" db="EMBL/GenBank/DDBJ databases">
        <title>Draft genome sequence of rust myrtle Austropuccinia psidii MF-1, a brazilian biotype.</title>
        <authorList>
            <person name="Quecine M.C."/>
            <person name="Pachon D.M.R."/>
            <person name="Bonatelli M.L."/>
            <person name="Correr F.H."/>
            <person name="Franceschini L.M."/>
            <person name="Leite T.F."/>
            <person name="Margarido G.R.A."/>
            <person name="Almeida C.A."/>
            <person name="Ferrarezi J.A."/>
            <person name="Labate C.A."/>
        </authorList>
    </citation>
    <scope>NUCLEOTIDE SEQUENCE</scope>
    <source>
        <strain evidence="3">MF-1</strain>
    </source>
</reference>
<feature type="region of interest" description="Disordered" evidence="2">
    <location>
        <begin position="70"/>
        <end position="105"/>
    </location>
</feature>
<keyword evidence="1" id="KW-0175">Coiled coil</keyword>
<evidence type="ECO:0000256" key="1">
    <source>
        <dbReference type="SAM" id="Coils"/>
    </source>
</evidence>
<organism evidence="3 4">
    <name type="scientific">Austropuccinia psidii MF-1</name>
    <dbReference type="NCBI Taxonomy" id="1389203"/>
    <lineage>
        <taxon>Eukaryota</taxon>
        <taxon>Fungi</taxon>
        <taxon>Dikarya</taxon>
        <taxon>Basidiomycota</taxon>
        <taxon>Pucciniomycotina</taxon>
        <taxon>Pucciniomycetes</taxon>
        <taxon>Pucciniales</taxon>
        <taxon>Sphaerophragmiaceae</taxon>
        <taxon>Austropuccinia</taxon>
    </lineage>
</organism>
<comment type="caution">
    <text evidence="3">The sequence shown here is derived from an EMBL/GenBank/DDBJ whole genome shotgun (WGS) entry which is preliminary data.</text>
</comment>